<gene>
    <name evidence="1" type="ORF">ONB1V03_LOCUS22056</name>
</gene>
<dbReference type="EMBL" id="OC961438">
    <property type="protein sequence ID" value="CAD7665499.1"/>
    <property type="molecule type" value="Genomic_DNA"/>
</dbReference>
<evidence type="ECO:0000313" key="2">
    <source>
        <dbReference type="Proteomes" id="UP000728032"/>
    </source>
</evidence>
<keyword evidence="2" id="KW-1185">Reference proteome</keyword>
<sequence>MNSTFIVIAINDKIAKDNNNDILANSRPNWWQKKVDKRPTLVVSDEPTGTGVPTWKEIDMFSADERRGRSYAYRTDRTDNSSLNAHQYVPSLPVLILLNVFLFSFNSY</sequence>
<evidence type="ECO:0000313" key="1">
    <source>
        <dbReference type="EMBL" id="CAD7665499.1"/>
    </source>
</evidence>
<proteinExistence type="predicted"/>
<dbReference type="EMBL" id="CAJPVJ010046613">
    <property type="protein sequence ID" value="CAG2182635.1"/>
    <property type="molecule type" value="Genomic_DNA"/>
</dbReference>
<organism evidence="1">
    <name type="scientific">Oppiella nova</name>
    <dbReference type="NCBI Taxonomy" id="334625"/>
    <lineage>
        <taxon>Eukaryota</taxon>
        <taxon>Metazoa</taxon>
        <taxon>Ecdysozoa</taxon>
        <taxon>Arthropoda</taxon>
        <taxon>Chelicerata</taxon>
        <taxon>Arachnida</taxon>
        <taxon>Acari</taxon>
        <taxon>Acariformes</taxon>
        <taxon>Sarcoptiformes</taxon>
        <taxon>Oribatida</taxon>
        <taxon>Brachypylina</taxon>
        <taxon>Oppioidea</taxon>
        <taxon>Oppiidae</taxon>
        <taxon>Oppiella</taxon>
    </lineage>
</organism>
<dbReference type="AlphaFoldDB" id="A0A7R9MS46"/>
<reference evidence="1" key="1">
    <citation type="submission" date="2020-11" db="EMBL/GenBank/DDBJ databases">
        <authorList>
            <person name="Tran Van P."/>
        </authorList>
    </citation>
    <scope>NUCLEOTIDE SEQUENCE</scope>
</reference>
<name>A0A7R9MS46_9ACAR</name>
<protein>
    <submittedName>
        <fullName evidence="1">Uncharacterized protein</fullName>
    </submittedName>
</protein>
<accession>A0A7R9MS46</accession>
<dbReference type="Proteomes" id="UP000728032">
    <property type="component" value="Unassembled WGS sequence"/>
</dbReference>
<dbReference type="OrthoDB" id="10409181at2759"/>